<protein>
    <submittedName>
        <fullName evidence="3">Uncharacterized protein</fullName>
    </submittedName>
</protein>
<dbReference type="RefSeq" id="WP_021367434.1">
    <property type="nucleotide sequence ID" value="NZ_BBYB01000267.1"/>
</dbReference>
<evidence type="ECO:0000313" key="2">
    <source>
        <dbReference type="EMBL" id="CDS90377.1"/>
    </source>
</evidence>
<reference evidence="3" key="1">
    <citation type="submission" date="2014-07" db="EMBL/GenBank/DDBJ databases">
        <authorList>
            <person name="Monot Marc"/>
        </authorList>
    </citation>
    <scope>NUCLEOTIDE SEQUENCE</scope>
    <source>
        <strain evidence="3">7032989</strain>
        <strain evidence="2">7032994</strain>
    </source>
</reference>
<proteinExistence type="predicted"/>
<organism evidence="3">
    <name type="scientific">Clostridioides difficile</name>
    <name type="common">Peptoclostridium difficile</name>
    <dbReference type="NCBI Taxonomy" id="1496"/>
    <lineage>
        <taxon>Bacteria</taxon>
        <taxon>Bacillati</taxon>
        <taxon>Bacillota</taxon>
        <taxon>Clostridia</taxon>
        <taxon>Peptostreptococcales</taxon>
        <taxon>Peptostreptococcaceae</taxon>
        <taxon>Clostridioides</taxon>
    </lineage>
</organism>
<evidence type="ECO:0000313" key="1">
    <source>
        <dbReference type="EMBL" id="CDS90174.1"/>
    </source>
</evidence>
<dbReference type="AlphaFoldDB" id="A0A069AIY6"/>
<dbReference type="EMBL" id="LK932773">
    <property type="protein sequence ID" value="CDS93278.1"/>
    <property type="molecule type" value="Genomic_DNA"/>
</dbReference>
<gene>
    <name evidence="3" type="ORF">BN1095_1300123</name>
    <name evidence="1" type="ORF">BN1096_790078</name>
    <name evidence="2" type="ORF">BN1097_790078</name>
</gene>
<dbReference type="EMBL" id="LK932534">
    <property type="protein sequence ID" value="CDS90174.1"/>
    <property type="molecule type" value="Genomic_DNA"/>
</dbReference>
<evidence type="ECO:0000313" key="3">
    <source>
        <dbReference type="EMBL" id="CDS93278.1"/>
    </source>
</evidence>
<accession>A0A069AIY6</accession>
<sequence>MIINIWKKQDLDLVKEIPKEVLSTIEDTIEIIDENYGTKRTAKDLGGYVAVVDKAGIKELKQHQLKGIIPEYIDEIEGAEYISALFLCSNDFSIVVVCKKELKNLIEIDKEQ</sequence>
<dbReference type="EMBL" id="LK932419">
    <property type="protein sequence ID" value="CDS90377.1"/>
    <property type="molecule type" value="Genomic_DNA"/>
</dbReference>
<name>A0A069AIY6_CLODI</name>